<proteinExistence type="predicted"/>
<reference evidence="1" key="2">
    <citation type="submission" date="2017-06" db="EMBL/GenBank/DDBJ databases">
        <title>WGS assembly of Brachypodium distachyon.</title>
        <authorList>
            <consortium name="The International Brachypodium Initiative"/>
            <person name="Lucas S."/>
            <person name="Harmon-Smith M."/>
            <person name="Lail K."/>
            <person name="Tice H."/>
            <person name="Grimwood J."/>
            <person name="Bruce D."/>
            <person name="Barry K."/>
            <person name="Shu S."/>
            <person name="Lindquist E."/>
            <person name="Wang M."/>
            <person name="Pitluck S."/>
            <person name="Vogel J.P."/>
            <person name="Garvin D.F."/>
            <person name="Mockler T.C."/>
            <person name="Schmutz J."/>
            <person name="Rokhsar D."/>
            <person name="Bevan M.W."/>
        </authorList>
    </citation>
    <scope>NUCLEOTIDE SEQUENCE</scope>
    <source>
        <strain evidence="1">Bd21</strain>
    </source>
</reference>
<keyword evidence="3" id="KW-1185">Reference proteome</keyword>
<evidence type="ECO:0000313" key="3">
    <source>
        <dbReference type="Proteomes" id="UP000008810"/>
    </source>
</evidence>
<evidence type="ECO:0000313" key="2">
    <source>
        <dbReference type="EnsemblPlants" id="PNT75031"/>
    </source>
</evidence>
<evidence type="ECO:0000313" key="1">
    <source>
        <dbReference type="EMBL" id="PNT75031.1"/>
    </source>
</evidence>
<evidence type="ECO:0008006" key="4">
    <source>
        <dbReference type="Google" id="ProtNLM"/>
    </source>
</evidence>
<gene>
    <name evidence="1" type="ORF">BRADI_1g26526v3</name>
</gene>
<dbReference type="Proteomes" id="UP000008810">
    <property type="component" value="Chromosome 1"/>
</dbReference>
<name>A0A2K2DL94_BRADI</name>
<dbReference type="Gramene" id="PNT75031">
    <property type="protein sequence ID" value="PNT75031"/>
    <property type="gene ID" value="BRADI_1g26526v3"/>
</dbReference>
<dbReference type="AlphaFoldDB" id="A0A2K2DL94"/>
<sequence>MGYEPAQLCDCGKKVPRWLSWSPDNPERRYYARVDAMVPTTGGCGFFKWHDAPTTPFLCQLLNDLRNAA</sequence>
<reference evidence="1 2" key="1">
    <citation type="journal article" date="2010" name="Nature">
        <title>Genome sequencing and analysis of the model grass Brachypodium distachyon.</title>
        <authorList>
            <consortium name="International Brachypodium Initiative"/>
        </authorList>
    </citation>
    <scope>NUCLEOTIDE SEQUENCE [LARGE SCALE GENOMIC DNA]</scope>
    <source>
        <strain evidence="1 2">Bd21</strain>
    </source>
</reference>
<dbReference type="PANTHER" id="PTHR33248">
    <property type="entry name" value="ZINC ION-BINDING PROTEIN"/>
    <property type="match status" value="1"/>
</dbReference>
<dbReference type="EMBL" id="CM000880">
    <property type="protein sequence ID" value="PNT75031.1"/>
    <property type="molecule type" value="Genomic_DNA"/>
</dbReference>
<protein>
    <recommendedName>
        <fullName evidence="4">Zinc finger GRF-type domain-containing protein</fullName>
    </recommendedName>
</protein>
<reference evidence="2" key="3">
    <citation type="submission" date="2018-08" db="UniProtKB">
        <authorList>
            <consortium name="EnsemblPlants"/>
        </authorList>
    </citation>
    <scope>IDENTIFICATION</scope>
    <source>
        <strain evidence="2">cv. Bd21</strain>
    </source>
</reference>
<dbReference type="InParanoid" id="A0A2K2DL94"/>
<organism evidence="1">
    <name type="scientific">Brachypodium distachyon</name>
    <name type="common">Purple false brome</name>
    <name type="synonym">Trachynia distachya</name>
    <dbReference type="NCBI Taxonomy" id="15368"/>
    <lineage>
        <taxon>Eukaryota</taxon>
        <taxon>Viridiplantae</taxon>
        <taxon>Streptophyta</taxon>
        <taxon>Embryophyta</taxon>
        <taxon>Tracheophyta</taxon>
        <taxon>Spermatophyta</taxon>
        <taxon>Magnoliopsida</taxon>
        <taxon>Liliopsida</taxon>
        <taxon>Poales</taxon>
        <taxon>Poaceae</taxon>
        <taxon>BOP clade</taxon>
        <taxon>Pooideae</taxon>
        <taxon>Stipodae</taxon>
        <taxon>Brachypodieae</taxon>
        <taxon>Brachypodium</taxon>
    </lineage>
</organism>
<accession>A0A2K2DL94</accession>
<dbReference type="EnsemblPlants" id="PNT75031">
    <property type="protein sequence ID" value="PNT75031"/>
    <property type="gene ID" value="BRADI_1g26526v3"/>
</dbReference>
<dbReference type="OrthoDB" id="595554at2759"/>